<dbReference type="EMBL" id="SWBP01000003">
    <property type="protein sequence ID" value="TKB97614.1"/>
    <property type="molecule type" value="Genomic_DNA"/>
</dbReference>
<evidence type="ECO:0008006" key="3">
    <source>
        <dbReference type="Google" id="ProtNLM"/>
    </source>
</evidence>
<evidence type="ECO:0000313" key="2">
    <source>
        <dbReference type="Proteomes" id="UP000308181"/>
    </source>
</evidence>
<accession>A0A4U1C351</accession>
<organism evidence="1 2">
    <name type="scientific">Pedobacter cryophilus</name>
    <dbReference type="NCBI Taxonomy" id="2571271"/>
    <lineage>
        <taxon>Bacteria</taxon>
        <taxon>Pseudomonadati</taxon>
        <taxon>Bacteroidota</taxon>
        <taxon>Sphingobacteriia</taxon>
        <taxon>Sphingobacteriales</taxon>
        <taxon>Sphingobacteriaceae</taxon>
        <taxon>Pedobacter</taxon>
    </lineage>
</organism>
<sequence length="323" mass="38020">MRHYPKRTKAIGGYIELQLPKGEEYYPSLIKLNTGRNALEYILKVNNYSSIYIPYFTCEVVLEPIKKLGIQYYFYTIDKNLDPVIDFHIAPTECFLYTNYFGIKQLTVNRLSKEIPNLIIDASQAFFSRPLPQIDTFYSCRKFFGVADGAYLQSNILSTAKFEKDISYDRISHLTKSIDLSVEEGYKNFVENNLVLDKNPIKRMSSLTKRILSSIDYEDCRRIRNQNFKTLHHALSDKNNLEINFADDDAPMCYPLLLEKETISKKLISKRVYIPTFWPNVLRWTTTKMFENYLTQHLVSLPIDHRYDDDDMQRLINYLKQII</sequence>
<proteinExistence type="predicted"/>
<dbReference type="SUPFAM" id="SSF53383">
    <property type="entry name" value="PLP-dependent transferases"/>
    <property type="match status" value="1"/>
</dbReference>
<protein>
    <recommendedName>
        <fullName evidence="3">DegT/DnrJ/EryC1/StrS aminotransferase family protein</fullName>
    </recommendedName>
</protein>
<comment type="caution">
    <text evidence="1">The sequence shown here is derived from an EMBL/GenBank/DDBJ whole genome shotgun (WGS) entry which is preliminary data.</text>
</comment>
<gene>
    <name evidence="1" type="ORF">FA046_09595</name>
</gene>
<dbReference type="Proteomes" id="UP000308181">
    <property type="component" value="Unassembled WGS sequence"/>
</dbReference>
<dbReference type="OrthoDB" id="8955051at2"/>
<keyword evidence="2" id="KW-1185">Reference proteome</keyword>
<reference evidence="1 2" key="1">
    <citation type="submission" date="2019-04" db="EMBL/GenBank/DDBJ databases">
        <title>Pedobacter sp. AR-3-17 sp. nov., isolated from Arctic soil.</title>
        <authorList>
            <person name="Dahal R.H."/>
            <person name="Kim D.-U."/>
        </authorList>
    </citation>
    <scope>NUCLEOTIDE SEQUENCE [LARGE SCALE GENOMIC DNA]</scope>
    <source>
        <strain evidence="1 2">AR-3-17</strain>
    </source>
</reference>
<dbReference type="RefSeq" id="WP_136826189.1">
    <property type="nucleotide sequence ID" value="NZ_SWBP01000003.1"/>
</dbReference>
<dbReference type="AlphaFoldDB" id="A0A4U1C351"/>
<evidence type="ECO:0000313" key="1">
    <source>
        <dbReference type="EMBL" id="TKB97614.1"/>
    </source>
</evidence>
<name>A0A4U1C351_9SPHI</name>
<dbReference type="InterPro" id="IPR015424">
    <property type="entry name" value="PyrdxlP-dep_Trfase"/>
</dbReference>